<keyword evidence="9" id="KW-0472">Membrane</keyword>
<evidence type="ECO:0000256" key="1">
    <source>
        <dbReference type="ARBA" id="ARBA00004123"/>
    </source>
</evidence>
<dbReference type="GO" id="GO:0009738">
    <property type="term" value="P:abscisic acid-activated signaling pathway"/>
    <property type="evidence" value="ECO:0007669"/>
    <property type="project" value="UniProtKB-KW"/>
</dbReference>
<dbReference type="InterPro" id="IPR044562">
    <property type="entry name" value="CAR1-11"/>
</dbReference>
<comment type="caution">
    <text evidence="13">The sequence shown here is derived from an EMBL/GenBank/DDBJ whole genome shotgun (WGS) entry which is preliminary data.</text>
</comment>
<evidence type="ECO:0000256" key="9">
    <source>
        <dbReference type="ARBA" id="ARBA00023136"/>
    </source>
</evidence>
<keyword evidence="8" id="KW-0446">Lipid-binding</keyword>
<keyword evidence="3" id="KW-0343">GTPase activation</keyword>
<gene>
    <name evidence="13" type="ORF">H6P81_001266</name>
</gene>
<dbReference type="SUPFAM" id="SSF49562">
    <property type="entry name" value="C2 domain (Calcium/lipid-binding domain, CaLB)"/>
    <property type="match status" value="1"/>
</dbReference>
<organism evidence="13 14">
    <name type="scientific">Aristolochia fimbriata</name>
    <name type="common">White veined hardy Dutchman's pipe vine</name>
    <dbReference type="NCBI Taxonomy" id="158543"/>
    <lineage>
        <taxon>Eukaryota</taxon>
        <taxon>Viridiplantae</taxon>
        <taxon>Streptophyta</taxon>
        <taxon>Embryophyta</taxon>
        <taxon>Tracheophyta</taxon>
        <taxon>Spermatophyta</taxon>
        <taxon>Magnoliopsida</taxon>
        <taxon>Magnoliidae</taxon>
        <taxon>Piperales</taxon>
        <taxon>Aristolochiaceae</taxon>
        <taxon>Aristolochia</taxon>
    </lineage>
</organism>
<evidence type="ECO:0000256" key="6">
    <source>
        <dbReference type="ARBA" id="ARBA00022723"/>
    </source>
</evidence>
<dbReference type="PROSITE" id="PS50004">
    <property type="entry name" value="C2"/>
    <property type="match status" value="1"/>
</dbReference>
<dbReference type="PRINTS" id="PR00360">
    <property type="entry name" value="C2DOMAIN"/>
</dbReference>
<accession>A0AAV7F6Q3</accession>
<comment type="subcellular location">
    <subcellularLocation>
        <location evidence="2">Cell membrane</location>
    </subcellularLocation>
    <subcellularLocation>
        <location evidence="1">Nucleus</location>
    </subcellularLocation>
</comment>
<evidence type="ECO:0000259" key="12">
    <source>
        <dbReference type="PROSITE" id="PS50004"/>
    </source>
</evidence>
<sequence>MERLLGLLKVRVVKGVNLAVRDMASSDPYCVLRMGNLKLKTHVIKKNVNPEWNEELTFSIAEPIIPLKVQVYDKDTFTQDDRMGDAELDVAPFIEAVKLNLEGAQDGTVLNKMQPGRQNCLSEESRIVLLDGKVSQYVCLRLRNVECGEVELQLQWVHLPGKRLFK</sequence>
<dbReference type="GO" id="GO:0046872">
    <property type="term" value="F:metal ion binding"/>
    <property type="evidence" value="ECO:0007669"/>
    <property type="project" value="UniProtKB-KW"/>
</dbReference>
<keyword evidence="4" id="KW-1003">Cell membrane</keyword>
<evidence type="ECO:0000256" key="2">
    <source>
        <dbReference type="ARBA" id="ARBA00004236"/>
    </source>
</evidence>
<evidence type="ECO:0000256" key="5">
    <source>
        <dbReference type="ARBA" id="ARBA00022682"/>
    </source>
</evidence>
<dbReference type="PANTHER" id="PTHR45933:SF5">
    <property type="entry name" value="PROTEIN C2-DOMAIN ABA-RELATED 4"/>
    <property type="match status" value="1"/>
</dbReference>
<keyword evidence="7" id="KW-0106">Calcium</keyword>
<evidence type="ECO:0000313" key="13">
    <source>
        <dbReference type="EMBL" id="KAG9456758.1"/>
    </source>
</evidence>
<dbReference type="InterPro" id="IPR035892">
    <property type="entry name" value="C2_domain_sf"/>
</dbReference>
<proteinExistence type="inferred from homology"/>
<evidence type="ECO:0000256" key="11">
    <source>
        <dbReference type="ARBA" id="ARBA00024037"/>
    </source>
</evidence>
<dbReference type="InterPro" id="IPR000008">
    <property type="entry name" value="C2_dom"/>
</dbReference>
<protein>
    <recommendedName>
        <fullName evidence="12">C2 domain-containing protein</fullName>
    </recommendedName>
</protein>
<dbReference type="Gene3D" id="2.60.40.150">
    <property type="entry name" value="C2 domain"/>
    <property type="match status" value="1"/>
</dbReference>
<dbReference type="GO" id="GO:0005096">
    <property type="term" value="F:GTPase activator activity"/>
    <property type="evidence" value="ECO:0007669"/>
    <property type="project" value="UniProtKB-KW"/>
</dbReference>
<dbReference type="GO" id="GO:0008289">
    <property type="term" value="F:lipid binding"/>
    <property type="evidence" value="ECO:0007669"/>
    <property type="project" value="UniProtKB-KW"/>
</dbReference>
<keyword evidence="10" id="KW-0539">Nucleus</keyword>
<evidence type="ECO:0000256" key="3">
    <source>
        <dbReference type="ARBA" id="ARBA00022468"/>
    </source>
</evidence>
<keyword evidence="6" id="KW-0479">Metal-binding</keyword>
<dbReference type="EMBL" id="JAINDJ010000002">
    <property type="protein sequence ID" value="KAG9456758.1"/>
    <property type="molecule type" value="Genomic_DNA"/>
</dbReference>
<dbReference type="Proteomes" id="UP000825729">
    <property type="component" value="Unassembled WGS sequence"/>
</dbReference>
<keyword evidence="14" id="KW-1185">Reference proteome</keyword>
<name>A0AAV7F6Q3_ARIFI</name>
<dbReference type="CDD" id="cd04038">
    <property type="entry name" value="C2_ArfGAP"/>
    <property type="match status" value="1"/>
</dbReference>
<dbReference type="PANTHER" id="PTHR45933">
    <property type="entry name" value="PROTEIN C2-DOMAIN ABA-RELATED 4"/>
    <property type="match status" value="1"/>
</dbReference>
<feature type="domain" description="C2" evidence="12">
    <location>
        <begin position="1"/>
        <end position="103"/>
    </location>
</feature>
<evidence type="ECO:0000256" key="8">
    <source>
        <dbReference type="ARBA" id="ARBA00023121"/>
    </source>
</evidence>
<evidence type="ECO:0000256" key="4">
    <source>
        <dbReference type="ARBA" id="ARBA00022475"/>
    </source>
</evidence>
<evidence type="ECO:0000313" key="14">
    <source>
        <dbReference type="Proteomes" id="UP000825729"/>
    </source>
</evidence>
<evidence type="ECO:0000256" key="10">
    <source>
        <dbReference type="ARBA" id="ARBA00023242"/>
    </source>
</evidence>
<keyword evidence="5" id="KW-0938">Abscisic acid signaling pathway</keyword>
<dbReference type="SMART" id="SM00239">
    <property type="entry name" value="C2"/>
    <property type="match status" value="1"/>
</dbReference>
<dbReference type="Pfam" id="PF00168">
    <property type="entry name" value="C2"/>
    <property type="match status" value="1"/>
</dbReference>
<evidence type="ECO:0000256" key="7">
    <source>
        <dbReference type="ARBA" id="ARBA00022837"/>
    </source>
</evidence>
<comment type="similarity">
    <text evidence="11">Belongs to the plant CAR protein family.</text>
</comment>
<dbReference type="GO" id="GO:0005634">
    <property type="term" value="C:nucleus"/>
    <property type="evidence" value="ECO:0007669"/>
    <property type="project" value="UniProtKB-SubCell"/>
</dbReference>
<reference evidence="13 14" key="1">
    <citation type="submission" date="2021-07" db="EMBL/GenBank/DDBJ databases">
        <title>The Aristolochia fimbriata genome: insights into angiosperm evolution, floral development and chemical biosynthesis.</title>
        <authorList>
            <person name="Jiao Y."/>
        </authorList>
    </citation>
    <scope>NUCLEOTIDE SEQUENCE [LARGE SCALE GENOMIC DNA]</scope>
    <source>
        <strain evidence="13">IBCAS-2021</strain>
        <tissue evidence="13">Leaf</tissue>
    </source>
</reference>
<dbReference type="AlphaFoldDB" id="A0AAV7F6Q3"/>
<dbReference type="GO" id="GO:0005886">
    <property type="term" value="C:plasma membrane"/>
    <property type="evidence" value="ECO:0007669"/>
    <property type="project" value="UniProtKB-SubCell"/>
</dbReference>